<evidence type="ECO:0000313" key="4">
    <source>
        <dbReference type="EMBL" id="CAD5111944.1"/>
    </source>
</evidence>
<dbReference type="InterPro" id="IPR044034">
    <property type="entry name" value="NAC-like_UBA"/>
</dbReference>
<feature type="compositionally biased region" description="Basic and acidic residues" evidence="2">
    <location>
        <begin position="1"/>
        <end position="31"/>
    </location>
</feature>
<reference evidence="4 5" key="1">
    <citation type="submission" date="2020-08" db="EMBL/GenBank/DDBJ databases">
        <authorList>
            <person name="Hejnol A."/>
        </authorList>
    </citation>
    <scope>NUCLEOTIDE SEQUENCE [LARGE SCALE GENOMIC DNA]</scope>
</reference>
<feature type="coiled-coil region" evidence="1">
    <location>
        <begin position="75"/>
        <end position="102"/>
    </location>
</feature>
<dbReference type="OrthoDB" id="285219at2759"/>
<dbReference type="PANTHER" id="PTHR31184">
    <property type="entry name" value="HUNTINGTIN-INTERACTING PROTEIN K FAMILY MEMBER"/>
    <property type="match status" value="1"/>
</dbReference>
<dbReference type="InterPro" id="IPR052617">
    <property type="entry name" value="Huntingtin-int_K"/>
</dbReference>
<dbReference type="GO" id="GO:0043066">
    <property type="term" value="P:negative regulation of apoptotic process"/>
    <property type="evidence" value="ECO:0007669"/>
    <property type="project" value="TreeGrafter"/>
</dbReference>
<protein>
    <submittedName>
        <fullName evidence="4">DgyrCDS1206</fullName>
    </submittedName>
</protein>
<keyword evidence="1" id="KW-0175">Coiled coil</keyword>
<feature type="region of interest" description="Disordered" evidence="2">
    <location>
        <begin position="1"/>
        <end position="40"/>
    </location>
</feature>
<dbReference type="AlphaFoldDB" id="A0A7I8V6K3"/>
<dbReference type="Proteomes" id="UP000549394">
    <property type="component" value="Unassembled WGS sequence"/>
</dbReference>
<accession>A0A7I8V6K3</accession>
<dbReference type="CDD" id="cd14361">
    <property type="entry name" value="UBA_HYPK"/>
    <property type="match status" value="1"/>
</dbReference>
<evidence type="ECO:0000313" key="5">
    <source>
        <dbReference type="Proteomes" id="UP000549394"/>
    </source>
</evidence>
<organism evidence="4 5">
    <name type="scientific">Dimorphilus gyrociliatus</name>
    <dbReference type="NCBI Taxonomy" id="2664684"/>
    <lineage>
        <taxon>Eukaryota</taxon>
        <taxon>Metazoa</taxon>
        <taxon>Spiralia</taxon>
        <taxon>Lophotrochozoa</taxon>
        <taxon>Annelida</taxon>
        <taxon>Polychaeta</taxon>
        <taxon>Polychaeta incertae sedis</taxon>
        <taxon>Dinophilidae</taxon>
        <taxon>Dimorphilus</taxon>
    </lineage>
</organism>
<dbReference type="EMBL" id="CAJFCJ010000002">
    <property type="protein sequence ID" value="CAD5111944.1"/>
    <property type="molecule type" value="Genomic_DNA"/>
</dbReference>
<feature type="domain" description="Nascent polypeptide-associated complex subunit alpha-like UBA" evidence="3">
    <location>
        <begin position="71"/>
        <end position="111"/>
    </location>
</feature>
<sequence>MADEDKNVEKDNENKGKKHDSGTADLEKVTDFEEEKEISPQSIQDAMKIVAEKQRKVNEEKLLREKELARVKVNKEDVELIMNEMEISRQLAERKLKEHKSDLVPALRDLLN</sequence>
<dbReference type="GO" id="GO:0050821">
    <property type="term" value="P:protein stabilization"/>
    <property type="evidence" value="ECO:0007669"/>
    <property type="project" value="TreeGrafter"/>
</dbReference>
<dbReference type="InterPro" id="IPR038922">
    <property type="entry name" value="HYPK_UBA"/>
</dbReference>
<evidence type="ECO:0000259" key="3">
    <source>
        <dbReference type="Pfam" id="PF19026"/>
    </source>
</evidence>
<gene>
    <name evidence="4" type="ORF">DGYR_LOCUS1167</name>
</gene>
<evidence type="ECO:0000256" key="1">
    <source>
        <dbReference type="SAM" id="Coils"/>
    </source>
</evidence>
<proteinExistence type="predicted"/>
<comment type="caution">
    <text evidence="4">The sequence shown here is derived from an EMBL/GenBank/DDBJ whole genome shotgun (WGS) entry which is preliminary data.</text>
</comment>
<dbReference type="Pfam" id="PF19026">
    <property type="entry name" value="UBA_HYPK"/>
    <property type="match status" value="1"/>
</dbReference>
<keyword evidence="5" id="KW-1185">Reference proteome</keyword>
<name>A0A7I8V6K3_9ANNE</name>
<evidence type="ECO:0000256" key="2">
    <source>
        <dbReference type="SAM" id="MobiDB-lite"/>
    </source>
</evidence>
<dbReference type="PANTHER" id="PTHR31184:SF2">
    <property type="entry name" value="HUNTINGTIN-INTERACTING PROTEIN K"/>
    <property type="match status" value="1"/>
</dbReference>
<dbReference type="Gene3D" id="1.10.8.10">
    <property type="entry name" value="DNA helicase RuvA subunit, C-terminal domain"/>
    <property type="match status" value="1"/>
</dbReference>